<feature type="domain" description="Zinc-ribbon" evidence="7">
    <location>
        <begin position="6"/>
        <end position="27"/>
    </location>
</feature>
<gene>
    <name evidence="12" type="ORF">J2S02_000187</name>
</gene>
<feature type="domain" description="TcaA 4th" evidence="10">
    <location>
        <begin position="191"/>
        <end position="262"/>
    </location>
</feature>
<keyword evidence="2" id="KW-1003">Cell membrane</keyword>
<sequence length="625" mass="70212">MKKMLFCNECGTQLKEGAAFCPSCGTVVKGQAPATTQISQQPVPAQKMAKKTKMLLIGIGAVVILLFGAYKTGETLTDKNRMIESFEKALIDGDQKKVAKLLHSDDPQLTISESSVKGFVSYYKKHPDEVSDLIDNLEEQSKYLDNHTYRSSNDLIDFFAEGNLDNGVINLKKDGKTALFFDKYTLEVEEVFVTITTNYKDTQLSFDGKEIGKADEDDFQHTYGPYLPGNYKVQATLKTDFVDLKKSENISLVNSGNEVELDMYLDGEDVTVNLDSFDPSVKAALFIDGKDVKINPIETPTFGPVLVDGSMNIQIEATLPWGKVKTAEIPITDREVPVNLGQSIELQDAIFNQIATYSTENLVAFTTGSTNKLTTVTDSYKDVIAESIAYSQEMEQYYKGQYLGTIFALDSLNVYFSEDKWVADVEVLQSYNEGLYYEGVTPELEKVEVNRRYSLEYNEKQKKWLINGMESSFGYGTDHVKEIKEKDPKMYQTNWGNSTISTEASTDKIASFVEEYMYASVAAINAEDFSLVEGYIDPSGKKYNEQKEYTTYLNEKGITEDLLSIEIEEVKKLDDTTYQVTSFDEYTIYQQDGSEEDASYKTVQIVKILPDGSFGINELISTDKQ</sequence>
<evidence type="ECO:0000259" key="11">
    <source>
        <dbReference type="Pfam" id="PF25155"/>
    </source>
</evidence>
<evidence type="ECO:0000259" key="7">
    <source>
        <dbReference type="Pfam" id="PF13240"/>
    </source>
</evidence>
<evidence type="ECO:0000259" key="9">
    <source>
        <dbReference type="Pfam" id="PF22819"/>
    </source>
</evidence>
<evidence type="ECO:0000313" key="12">
    <source>
        <dbReference type="EMBL" id="MDQ0223865.1"/>
    </source>
</evidence>
<evidence type="ECO:0000313" key="13">
    <source>
        <dbReference type="Proteomes" id="UP001232245"/>
    </source>
</evidence>
<feature type="transmembrane region" description="Helical" evidence="6">
    <location>
        <begin position="54"/>
        <end position="70"/>
    </location>
</feature>
<dbReference type="EMBL" id="JAUSTZ010000001">
    <property type="protein sequence ID" value="MDQ0223865.1"/>
    <property type="molecule type" value="Genomic_DNA"/>
</dbReference>
<evidence type="ECO:0000256" key="6">
    <source>
        <dbReference type="SAM" id="Phobius"/>
    </source>
</evidence>
<evidence type="ECO:0000256" key="5">
    <source>
        <dbReference type="ARBA" id="ARBA00023136"/>
    </source>
</evidence>
<evidence type="ECO:0000256" key="4">
    <source>
        <dbReference type="ARBA" id="ARBA00022989"/>
    </source>
</evidence>
<dbReference type="InterPro" id="IPR054530">
    <property type="entry name" value="TcaA_4th"/>
</dbReference>
<dbReference type="PANTHER" id="PTHR40038:SF1">
    <property type="entry name" value="MEMBRANE-ASSOCIATED PROTEIN TCAA"/>
    <property type="match status" value="1"/>
</dbReference>
<dbReference type="Pfam" id="PF22819">
    <property type="entry name" value="TcaA_5th"/>
    <property type="match status" value="1"/>
</dbReference>
<reference evidence="12 13" key="1">
    <citation type="submission" date="2023-07" db="EMBL/GenBank/DDBJ databases">
        <title>Genomic Encyclopedia of Type Strains, Phase IV (KMG-IV): sequencing the most valuable type-strain genomes for metagenomic binning, comparative biology and taxonomic classification.</title>
        <authorList>
            <person name="Goeker M."/>
        </authorList>
    </citation>
    <scope>NUCLEOTIDE SEQUENCE [LARGE SCALE GENOMIC DNA]</scope>
    <source>
        <strain evidence="12 13">DSM 17723</strain>
    </source>
</reference>
<feature type="domain" description="TcaA protein NTF2-like" evidence="9">
    <location>
        <begin position="506"/>
        <end position="619"/>
    </location>
</feature>
<dbReference type="Pfam" id="PF22813">
    <property type="entry name" value="TcaA_2nd"/>
    <property type="match status" value="1"/>
</dbReference>
<comment type="subcellular location">
    <subcellularLocation>
        <location evidence="1">Cell membrane</location>
        <topology evidence="1">Single-pass membrane protein</topology>
    </subcellularLocation>
</comment>
<name>A0ABT9YXS3_9BACI</name>
<evidence type="ECO:0000256" key="1">
    <source>
        <dbReference type="ARBA" id="ARBA00004162"/>
    </source>
</evidence>
<proteinExistence type="predicted"/>
<evidence type="ECO:0000259" key="8">
    <source>
        <dbReference type="Pfam" id="PF22813"/>
    </source>
</evidence>
<evidence type="ECO:0000259" key="10">
    <source>
        <dbReference type="Pfam" id="PF22820"/>
    </source>
</evidence>
<keyword evidence="3 6" id="KW-0812">Transmembrane</keyword>
<protein>
    <submittedName>
        <fullName evidence="12">Membrane protein YvbJ</fullName>
    </submittedName>
</protein>
<feature type="domain" description="TcaA 4th" evidence="10">
    <location>
        <begin position="268"/>
        <end position="338"/>
    </location>
</feature>
<keyword evidence="13" id="KW-1185">Reference proteome</keyword>
<comment type="caution">
    <text evidence="12">The sequence shown here is derived from an EMBL/GenBank/DDBJ whole genome shotgun (WGS) entry which is preliminary data.</text>
</comment>
<dbReference type="RefSeq" id="WP_174880520.1">
    <property type="nucleotide sequence ID" value="NZ_CADEPK010000201.1"/>
</dbReference>
<dbReference type="Pfam" id="PF22820">
    <property type="entry name" value="TcaA_3rd_4th"/>
    <property type="match status" value="2"/>
</dbReference>
<dbReference type="InterPro" id="IPR054528">
    <property type="entry name" value="TcaA_5th"/>
</dbReference>
<dbReference type="Pfam" id="PF25155">
    <property type="entry name" value="NTF2_YvbJ"/>
    <property type="match status" value="1"/>
</dbReference>
<dbReference type="Proteomes" id="UP001232245">
    <property type="component" value="Unassembled WGS sequence"/>
</dbReference>
<evidence type="ECO:0000256" key="3">
    <source>
        <dbReference type="ARBA" id="ARBA00022692"/>
    </source>
</evidence>
<feature type="domain" description="TcaA second" evidence="8">
    <location>
        <begin position="80"/>
        <end position="188"/>
    </location>
</feature>
<accession>A0ABT9YXS3</accession>
<dbReference type="InterPro" id="IPR056902">
    <property type="entry name" value="NTF2_YvbJ"/>
</dbReference>
<dbReference type="InterPro" id="IPR026870">
    <property type="entry name" value="Zinc_ribbon_dom"/>
</dbReference>
<organism evidence="12 13">
    <name type="scientific">Metabacillus niabensis</name>
    <dbReference type="NCBI Taxonomy" id="324854"/>
    <lineage>
        <taxon>Bacteria</taxon>
        <taxon>Bacillati</taxon>
        <taxon>Bacillota</taxon>
        <taxon>Bacilli</taxon>
        <taxon>Bacillales</taxon>
        <taxon>Bacillaceae</taxon>
        <taxon>Metabacillus</taxon>
    </lineage>
</organism>
<evidence type="ECO:0000256" key="2">
    <source>
        <dbReference type="ARBA" id="ARBA00022475"/>
    </source>
</evidence>
<dbReference type="Pfam" id="PF13240">
    <property type="entry name" value="Zn_Ribbon_1"/>
    <property type="match status" value="1"/>
</dbReference>
<keyword evidence="4 6" id="KW-1133">Transmembrane helix</keyword>
<dbReference type="InterPro" id="IPR054529">
    <property type="entry name" value="TcaA_2nd"/>
</dbReference>
<feature type="domain" description="YvbJ-like NTF2-like" evidence="11">
    <location>
        <begin position="350"/>
        <end position="470"/>
    </location>
</feature>
<keyword evidence="5 6" id="KW-0472">Membrane</keyword>
<dbReference type="PANTHER" id="PTHR40038">
    <property type="entry name" value="MEMBRANE-ASSOCIATED PROTEIN TCAA"/>
    <property type="match status" value="1"/>
</dbReference>